<organism evidence="3 6">
    <name type="scientific">Haloplanus rubicundus</name>
    <dbReference type="NCBI Taxonomy" id="1547898"/>
    <lineage>
        <taxon>Archaea</taxon>
        <taxon>Methanobacteriati</taxon>
        <taxon>Methanobacteriota</taxon>
        <taxon>Stenosarchaea group</taxon>
        <taxon>Halobacteria</taxon>
        <taxon>Halobacteriales</taxon>
        <taxon>Haloferacaceae</taxon>
        <taxon>Haloplanus</taxon>
    </lineage>
</organism>
<accession>A0A345EBC9</accession>
<dbReference type="GeneID" id="37286562"/>
<evidence type="ECO:0000256" key="1">
    <source>
        <dbReference type="SAM" id="MobiDB-lite"/>
    </source>
</evidence>
<dbReference type="InterPro" id="IPR053146">
    <property type="entry name" value="QDO-like"/>
</dbReference>
<evidence type="ECO:0000313" key="4">
    <source>
        <dbReference type="EMBL" id="AXG09501.1"/>
    </source>
</evidence>
<dbReference type="PANTHER" id="PTHR36440:SF1">
    <property type="entry name" value="PUTATIVE (AFU_ORTHOLOGUE AFUA_8G07350)-RELATED"/>
    <property type="match status" value="1"/>
</dbReference>
<evidence type="ECO:0000313" key="6">
    <source>
        <dbReference type="Proteomes" id="UP000253273"/>
    </source>
</evidence>
<dbReference type="EMBL" id="CP031150">
    <property type="protein sequence ID" value="AXG06124.1"/>
    <property type="molecule type" value="Genomic_DNA"/>
</dbReference>
<dbReference type="Gene3D" id="2.60.120.10">
    <property type="entry name" value="Jelly Rolls"/>
    <property type="match status" value="1"/>
</dbReference>
<dbReference type="KEGG" id="haj:DU500_06525"/>
<feature type="region of interest" description="Disordered" evidence="1">
    <location>
        <begin position="1"/>
        <end position="20"/>
    </location>
</feature>
<gene>
    <name evidence="4" type="ORF">DU484_06250</name>
    <name evidence="3" type="ORF">DU500_06525</name>
</gene>
<sequence length="167" mass="17319">MSSTSGDHTPTEPFVTPATGGQALRSTGALLIVKADAESTGGAFALVDLRAAPGYETPLHVHRREDEHCYVLDGEMECVYGDGETLTAGPHDAVFLPRDVPHGFRVVSDAPLRILVTVTPAGLEGFFADVGEEAETLDLPAPAEPDVAAVTAAAAAYDLEILGPLPG</sequence>
<name>A0A345E1Q2_9EURY</name>
<feature type="domain" description="Cupin type-2" evidence="2">
    <location>
        <begin position="51"/>
        <end position="117"/>
    </location>
</feature>
<dbReference type="SUPFAM" id="SSF51182">
    <property type="entry name" value="RmlC-like cupins"/>
    <property type="match status" value="1"/>
</dbReference>
<protein>
    <submittedName>
        <fullName evidence="3">Cupin domain-containing protein</fullName>
    </submittedName>
</protein>
<dbReference type="Proteomes" id="UP000253273">
    <property type="component" value="Chromosome"/>
</dbReference>
<evidence type="ECO:0000259" key="2">
    <source>
        <dbReference type="Pfam" id="PF07883"/>
    </source>
</evidence>
<dbReference type="Pfam" id="PF07883">
    <property type="entry name" value="Cupin_2"/>
    <property type="match status" value="1"/>
</dbReference>
<dbReference type="OrthoDB" id="307518at2157"/>
<keyword evidence="6" id="KW-1185">Reference proteome</keyword>
<dbReference type="KEGG" id="haq:DU484_06250"/>
<evidence type="ECO:0000313" key="5">
    <source>
        <dbReference type="Proteomes" id="UP000252985"/>
    </source>
</evidence>
<dbReference type="InterPro" id="IPR013096">
    <property type="entry name" value="Cupin_2"/>
</dbReference>
<dbReference type="EMBL" id="CP031148">
    <property type="protein sequence ID" value="AXG09501.1"/>
    <property type="molecule type" value="Genomic_DNA"/>
</dbReference>
<evidence type="ECO:0000313" key="3">
    <source>
        <dbReference type="EMBL" id="AXG06124.1"/>
    </source>
</evidence>
<reference evidence="4 5" key="1">
    <citation type="submission" date="2018-07" db="EMBL/GenBank/DDBJ databases">
        <title>Genome sequences of Haloplanus sp. CBA1112.</title>
        <authorList>
            <person name="Kim Y.B."/>
            <person name="Roh S.W."/>
        </authorList>
    </citation>
    <scope>NUCLEOTIDE SEQUENCE [LARGE SCALE GENOMIC DNA]</scope>
    <source>
        <strain evidence="4 5">CBA1112</strain>
    </source>
</reference>
<dbReference type="InterPro" id="IPR011051">
    <property type="entry name" value="RmlC_Cupin_sf"/>
</dbReference>
<proteinExistence type="predicted"/>
<dbReference type="Proteomes" id="UP000252985">
    <property type="component" value="Chromosome"/>
</dbReference>
<dbReference type="AlphaFoldDB" id="A0A345E1Q2"/>
<dbReference type="InterPro" id="IPR014710">
    <property type="entry name" value="RmlC-like_jellyroll"/>
</dbReference>
<dbReference type="PANTHER" id="PTHR36440">
    <property type="entry name" value="PUTATIVE (AFU_ORTHOLOGUE AFUA_8G07350)-RELATED"/>
    <property type="match status" value="1"/>
</dbReference>
<reference evidence="3 6" key="2">
    <citation type="submission" date="2018-07" db="EMBL/GenBank/DDBJ databases">
        <title>Genome sequences of Haloplanus sp. CBA1113.</title>
        <authorList>
            <person name="Kim Y.B."/>
            <person name="Roh S.W."/>
        </authorList>
    </citation>
    <scope>NUCLEOTIDE SEQUENCE [LARGE SCALE GENOMIC DNA]</scope>
    <source>
        <strain evidence="3 6">CBA1113</strain>
    </source>
</reference>
<dbReference type="RefSeq" id="WP_114585268.1">
    <property type="nucleotide sequence ID" value="NZ_CP031148.1"/>
</dbReference>
<accession>A0A345E1Q2</accession>